<comment type="caution">
    <text evidence="2">The sequence shown here is derived from an EMBL/GenBank/DDBJ whole genome shotgun (WGS) entry which is preliminary data.</text>
</comment>
<evidence type="ECO:0000313" key="3">
    <source>
        <dbReference type="Proteomes" id="UP000034164"/>
    </source>
</evidence>
<reference evidence="3" key="1">
    <citation type="journal article" date="2015" name="PLoS Genet.">
        <title>The dynamic genome and transcriptome of the human fungal pathogen Blastomyces and close relative Emmonsia.</title>
        <authorList>
            <person name="Munoz J.F."/>
            <person name="Gauthier G.M."/>
            <person name="Desjardins C.A."/>
            <person name="Gallo J.E."/>
            <person name="Holder J."/>
            <person name="Sullivan T.D."/>
            <person name="Marty A.J."/>
            <person name="Carmen J.C."/>
            <person name="Chen Z."/>
            <person name="Ding L."/>
            <person name="Gujja S."/>
            <person name="Magrini V."/>
            <person name="Misas E."/>
            <person name="Mitreva M."/>
            <person name="Priest M."/>
            <person name="Saif S."/>
            <person name="Whiston E.A."/>
            <person name="Young S."/>
            <person name="Zeng Q."/>
            <person name="Goldman W.E."/>
            <person name="Mardis E.R."/>
            <person name="Taylor J.W."/>
            <person name="McEwen J.G."/>
            <person name="Clay O.K."/>
            <person name="Klein B.S."/>
            <person name="Cuomo C.A."/>
        </authorList>
    </citation>
    <scope>NUCLEOTIDE SEQUENCE [LARGE SCALE GENOMIC DNA]</scope>
    <source>
        <strain evidence="3">UAMH 3008</strain>
    </source>
</reference>
<feature type="region of interest" description="Disordered" evidence="1">
    <location>
        <begin position="65"/>
        <end position="94"/>
    </location>
</feature>
<name>A0A0G2J8L3_9EURO</name>
<dbReference type="OrthoDB" id="4188550at2759"/>
<dbReference type="Proteomes" id="UP000034164">
    <property type="component" value="Unassembled WGS sequence"/>
</dbReference>
<protein>
    <submittedName>
        <fullName evidence="2">Uncharacterized protein</fullName>
    </submittedName>
</protein>
<dbReference type="VEuPathDB" id="FungiDB:EMCG_03171"/>
<accession>A0A0G2J8L3</accession>
<proteinExistence type="predicted"/>
<evidence type="ECO:0000256" key="1">
    <source>
        <dbReference type="SAM" id="MobiDB-lite"/>
    </source>
</evidence>
<organism evidence="2 3">
    <name type="scientific">[Emmonsia] crescens</name>
    <dbReference type="NCBI Taxonomy" id="73230"/>
    <lineage>
        <taxon>Eukaryota</taxon>
        <taxon>Fungi</taxon>
        <taxon>Dikarya</taxon>
        <taxon>Ascomycota</taxon>
        <taxon>Pezizomycotina</taxon>
        <taxon>Eurotiomycetes</taxon>
        <taxon>Eurotiomycetidae</taxon>
        <taxon>Onygenales</taxon>
        <taxon>Ajellomycetaceae</taxon>
        <taxon>Emergomyces</taxon>
    </lineage>
</organism>
<dbReference type="AlphaFoldDB" id="A0A0G2J8L3"/>
<gene>
    <name evidence="2" type="ORF">EMCG_03171</name>
</gene>
<evidence type="ECO:0000313" key="2">
    <source>
        <dbReference type="EMBL" id="KKZ62431.1"/>
    </source>
</evidence>
<sequence length="143" mass="15451">MSYLRILYQIATRPHPRNSDSDGRRPKPDGSTVRIAKAWELSRLDGLGLSRGKEGNVKIVWKGRGKRNAGGGKVTIAGGGGKRRVEETNASRVDRGRSSLVEHAVVEGCMCTYCKRGREGRGGGEGGGADSGVVRRVRFDLSR</sequence>
<feature type="compositionally biased region" description="Basic and acidic residues" evidence="1">
    <location>
        <begin position="83"/>
        <end position="94"/>
    </location>
</feature>
<feature type="compositionally biased region" description="Gly residues" evidence="1">
    <location>
        <begin position="68"/>
        <end position="80"/>
    </location>
</feature>
<dbReference type="EMBL" id="LCZI01001099">
    <property type="protein sequence ID" value="KKZ62431.1"/>
    <property type="molecule type" value="Genomic_DNA"/>
</dbReference>